<feature type="non-terminal residue" evidence="1">
    <location>
        <position position="1"/>
    </location>
</feature>
<evidence type="ECO:0000313" key="2">
    <source>
        <dbReference type="Proteomes" id="UP000663823"/>
    </source>
</evidence>
<dbReference type="AlphaFoldDB" id="A0A819TBQ6"/>
<protein>
    <submittedName>
        <fullName evidence="1">Uncharacterized protein</fullName>
    </submittedName>
</protein>
<accession>A0A819TBQ6</accession>
<organism evidence="1 2">
    <name type="scientific">Rotaria sordida</name>
    <dbReference type="NCBI Taxonomy" id="392033"/>
    <lineage>
        <taxon>Eukaryota</taxon>
        <taxon>Metazoa</taxon>
        <taxon>Spiralia</taxon>
        <taxon>Gnathifera</taxon>
        <taxon>Rotifera</taxon>
        <taxon>Eurotatoria</taxon>
        <taxon>Bdelloidea</taxon>
        <taxon>Philodinida</taxon>
        <taxon>Philodinidae</taxon>
        <taxon>Rotaria</taxon>
    </lineage>
</organism>
<gene>
    <name evidence="1" type="ORF">OTI717_LOCUS33094</name>
</gene>
<reference evidence="1" key="1">
    <citation type="submission" date="2021-02" db="EMBL/GenBank/DDBJ databases">
        <authorList>
            <person name="Nowell W R."/>
        </authorList>
    </citation>
    <scope>NUCLEOTIDE SEQUENCE</scope>
</reference>
<comment type="caution">
    <text evidence="1">The sequence shown here is derived from an EMBL/GenBank/DDBJ whole genome shotgun (WGS) entry which is preliminary data.</text>
</comment>
<sequence>IVQICGATIYRKTVSFSRHTTHVGALAWNDYCIYSGSHH</sequence>
<name>A0A819TBQ6_9BILA</name>
<dbReference type="EMBL" id="CAJOAX010010659">
    <property type="protein sequence ID" value="CAF4079097.1"/>
    <property type="molecule type" value="Genomic_DNA"/>
</dbReference>
<proteinExistence type="predicted"/>
<dbReference type="Proteomes" id="UP000663823">
    <property type="component" value="Unassembled WGS sequence"/>
</dbReference>
<evidence type="ECO:0000313" key="1">
    <source>
        <dbReference type="EMBL" id="CAF4079097.1"/>
    </source>
</evidence>